<dbReference type="InterPro" id="IPR021950">
    <property type="entry name" value="Spt20"/>
</dbReference>
<feature type="compositionally biased region" description="Polar residues" evidence="2">
    <location>
        <begin position="885"/>
        <end position="894"/>
    </location>
</feature>
<dbReference type="OrthoDB" id="1932706at2759"/>
<evidence type="ECO:0000313" key="5">
    <source>
        <dbReference type="RefSeq" id="XP_013388855.1"/>
    </source>
</evidence>
<comment type="similarity">
    <text evidence="1">Belongs to the SPT20 family.</text>
</comment>
<reference evidence="5" key="2">
    <citation type="submission" date="2025-08" db="UniProtKB">
        <authorList>
            <consortium name="RefSeq"/>
        </authorList>
    </citation>
    <scope>IDENTIFICATION</scope>
</reference>
<dbReference type="Proteomes" id="UP000085678">
    <property type="component" value="Unplaced"/>
</dbReference>
<organism evidence="4 5">
    <name type="scientific">Lingula anatina</name>
    <name type="common">Brachiopod</name>
    <name type="synonym">Lingula unguis</name>
    <dbReference type="NCBI Taxonomy" id="7574"/>
    <lineage>
        <taxon>Eukaryota</taxon>
        <taxon>Metazoa</taxon>
        <taxon>Spiralia</taxon>
        <taxon>Lophotrochozoa</taxon>
        <taxon>Brachiopoda</taxon>
        <taxon>Linguliformea</taxon>
        <taxon>Lingulata</taxon>
        <taxon>Lingulida</taxon>
        <taxon>Linguloidea</taxon>
        <taxon>Lingulidae</taxon>
        <taxon>Lingula</taxon>
    </lineage>
</organism>
<feature type="compositionally biased region" description="Polar residues" evidence="2">
    <location>
        <begin position="984"/>
        <end position="1001"/>
    </location>
</feature>
<dbReference type="GeneID" id="106157683"/>
<feature type="region of interest" description="Disordered" evidence="2">
    <location>
        <begin position="625"/>
        <end position="663"/>
    </location>
</feature>
<feature type="domain" description="Spt20-like SEP" evidence="3">
    <location>
        <begin position="76"/>
        <end position="224"/>
    </location>
</feature>
<evidence type="ECO:0000256" key="2">
    <source>
        <dbReference type="SAM" id="MobiDB-lite"/>
    </source>
</evidence>
<feature type="region of interest" description="Disordered" evidence="2">
    <location>
        <begin position="885"/>
        <end position="906"/>
    </location>
</feature>
<dbReference type="PANTHER" id="PTHR13526:SF8">
    <property type="entry name" value="TRANSCRIPTION FACTOR SPT20 HOMOLOG"/>
    <property type="match status" value="1"/>
</dbReference>
<keyword evidence="4" id="KW-1185">Reference proteome</keyword>
<dbReference type="KEGG" id="lak:106157683"/>
<dbReference type="GO" id="GO:0006357">
    <property type="term" value="P:regulation of transcription by RNA polymerase II"/>
    <property type="evidence" value="ECO:0007669"/>
    <property type="project" value="TreeGrafter"/>
</dbReference>
<dbReference type="InParanoid" id="A0A1S3HS44"/>
<accession>A0A1S3HS44</accession>
<evidence type="ECO:0000313" key="4">
    <source>
        <dbReference type="Proteomes" id="UP000085678"/>
    </source>
</evidence>
<feature type="compositionally biased region" description="Low complexity" evidence="2">
    <location>
        <begin position="533"/>
        <end position="553"/>
    </location>
</feature>
<feature type="region of interest" description="Disordered" evidence="2">
    <location>
        <begin position="975"/>
        <end position="1014"/>
    </location>
</feature>
<feature type="compositionally biased region" description="Low complexity" evidence="2">
    <location>
        <begin position="639"/>
        <end position="663"/>
    </location>
</feature>
<dbReference type="RefSeq" id="XP_013388855.1">
    <property type="nucleotide sequence ID" value="XM_013533401.1"/>
</dbReference>
<dbReference type="Pfam" id="PF12090">
    <property type="entry name" value="Spt20_SEP"/>
    <property type="match status" value="1"/>
</dbReference>
<feature type="compositionally biased region" description="Polar residues" evidence="2">
    <location>
        <begin position="511"/>
        <end position="520"/>
    </location>
</feature>
<dbReference type="AlphaFoldDB" id="A0A1S3HS44"/>
<evidence type="ECO:0000259" key="3">
    <source>
        <dbReference type="Pfam" id="PF12090"/>
    </source>
</evidence>
<dbReference type="GO" id="GO:0003712">
    <property type="term" value="F:transcription coregulator activity"/>
    <property type="evidence" value="ECO:0007669"/>
    <property type="project" value="InterPro"/>
</dbReference>
<dbReference type="GO" id="GO:0000124">
    <property type="term" value="C:SAGA complex"/>
    <property type="evidence" value="ECO:0007669"/>
    <property type="project" value="InterPro"/>
</dbReference>
<proteinExistence type="inferred from homology"/>
<gene>
    <name evidence="5" type="primary">LOC106157683</name>
</gene>
<feature type="compositionally biased region" description="Low complexity" evidence="2">
    <location>
        <begin position="580"/>
        <end position="602"/>
    </location>
</feature>
<dbReference type="PANTHER" id="PTHR13526">
    <property type="entry name" value="TRANSCRIPTION FACTOR SPT20 HOMOLOG"/>
    <property type="match status" value="1"/>
</dbReference>
<evidence type="ECO:0000256" key="1">
    <source>
        <dbReference type="ARBA" id="ARBA00009112"/>
    </source>
</evidence>
<reference evidence="5" key="1">
    <citation type="journal article" date="2015" name="Nat. Commun.">
        <title>The Lingula genome provides insights into brachiopod evolution and the origin of phosphate biomineralization.</title>
        <authorList>
            <person name="Luo Y.J."/>
            <person name="Takeuchi T."/>
            <person name="Koyanagi R."/>
            <person name="Yamada L."/>
            <person name="Kanda M."/>
            <person name="Khalturina M."/>
            <person name="Fujie M."/>
            <person name="Yamasaki S.I."/>
            <person name="Endo K."/>
            <person name="Satoh N."/>
        </authorList>
    </citation>
    <scope>NUCLEOTIDE SEQUENCE</scope>
</reference>
<dbReference type="STRING" id="7574.A0A1S3HS44"/>
<protein>
    <submittedName>
        <fullName evidence="5">Transcription factor SPT20 homolog</fullName>
    </submittedName>
</protein>
<sequence length="1014" mass="109188">MQSSRFLRQAENANYLLETAAKRPSELKNNLPSSNPKWKSIHERLVDMYIEECGKQPRIPGLMPASKLLDKLVYRDKLNTLIINLYPGNDGYSLMLKGRNGTESESVKLPYEESELLEYVDNEELPPILVDLLEKSQVNIFYSGSVIAEIRDYRRTTSNTFDTRYVLLKPTPQTLLCDINTITNDGHRWTQEDKFNLESQLLLATQEPLCLDPSLSVCLVANRLQYEKHKMNTRPLKRAVKKFSQTAVNRKRKFAQCPAPSSLKLYDFLHKKKDKLRSNPPVNLKVGKPCVDTWRQRPVNLAAPEQLEVEKLAKSIEKPKITLDNTPVTVEEYIMEMERTPGKIYYARLVVQQRLSDDFYLGELYVDRDFTEGQNNASCCKFSLGTKANVDKYIHQFTEIFTEEGRRAVKITHIISGQEPKVTFTQSSSQSSGQSSVTTTTQALLTQATSLAQNILGQADPSQSADGSTKQPMKLSLQLNAPGSISSAGLLGSPSGMQSPVGINSVGLQPGNLQQTSNSNHRPKHMNLYSNISRSSSTPSPVSTPTSASAPLPGHHISSTRERHGSSREPNPTPPPPTGRAPTPNSSSSRRSSLTDSGGSLSGQMTLQAFQQGSNIAHFMQATGNSLQSSGSAPPTPVDTPTTPTPLAGLEAPAMSSSAPTPTASAPNINIANVAGLPQNISIQSLANLQGMGLTNIQGLQGLQNMQVSLTGVSMPGGGIAVPVPITMISSTNPSTQLLSTPAGIVFSSVAGLQGITTAGNNTGTSSTTTQAGNTTLVTMVTSMPQTTSAPTTATSGTPSSIVMTTNVLTNTAQVLNQGMLSVPIGMAGNLAQFMTAAGIKGTSQQIRPGSQLSLLQIPGQQPIQILGTNLPGQRTQVQPLQQGTVGRTISGNGSPLAAGSSGVLSPSNLTSTPAVTALSQLTSAVRGGGQPQTITAQQLMQLTPQQQQQLQQQQQQQQQQLQFLQKHQPQLQQFQLQQLKQQPGNQGHPSQRTLMSSMPSSKGKKRTTPTPPK</sequence>
<feature type="region of interest" description="Disordered" evidence="2">
    <location>
        <begin position="488"/>
        <end position="602"/>
    </location>
</feature>
<name>A0A1S3HS44_LINAN</name>
<dbReference type="InterPro" id="IPR046468">
    <property type="entry name" value="Spt20-like_SEP"/>
</dbReference>